<feature type="compositionally biased region" description="Basic and acidic residues" evidence="2">
    <location>
        <begin position="263"/>
        <end position="277"/>
    </location>
</feature>
<dbReference type="Proteomes" id="UP000054560">
    <property type="component" value="Unassembled WGS sequence"/>
</dbReference>
<feature type="compositionally biased region" description="Basic residues" evidence="2">
    <location>
        <begin position="820"/>
        <end position="829"/>
    </location>
</feature>
<feature type="region of interest" description="Disordered" evidence="2">
    <location>
        <begin position="216"/>
        <end position="281"/>
    </location>
</feature>
<dbReference type="RefSeq" id="XP_014154710.1">
    <property type="nucleotide sequence ID" value="XM_014299235.1"/>
</dbReference>
<name>A0A0L0FXW7_9EUKA</name>
<accession>A0A0L0FXW7</accession>
<dbReference type="PANTHER" id="PTHR47938:SF35">
    <property type="entry name" value="PENTATRICOPEPTIDE REPEAT-CONTAINING PROTEIN 4, MITOCHONDRIAL-RELATED"/>
    <property type="match status" value="1"/>
</dbReference>
<dbReference type="PANTHER" id="PTHR47938">
    <property type="entry name" value="RESPIRATORY COMPLEX I CHAPERONE (CIA84), PUTATIVE (AFU_ORTHOLOGUE AFUA_2G06020)-RELATED"/>
    <property type="match status" value="1"/>
</dbReference>
<keyword evidence="4" id="KW-1185">Reference proteome</keyword>
<evidence type="ECO:0000256" key="1">
    <source>
        <dbReference type="SAM" id="Coils"/>
    </source>
</evidence>
<feature type="compositionally biased region" description="Polar residues" evidence="2">
    <location>
        <begin position="252"/>
        <end position="262"/>
    </location>
</feature>
<dbReference type="GO" id="GO:0003729">
    <property type="term" value="F:mRNA binding"/>
    <property type="evidence" value="ECO:0007669"/>
    <property type="project" value="TreeGrafter"/>
</dbReference>
<organism evidence="3 4">
    <name type="scientific">Sphaeroforma arctica JP610</name>
    <dbReference type="NCBI Taxonomy" id="667725"/>
    <lineage>
        <taxon>Eukaryota</taxon>
        <taxon>Ichthyosporea</taxon>
        <taxon>Ichthyophonida</taxon>
        <taxon>Sphaeroforma</taxon>
    </lineage>
</organism>
<evidence type="ECO:0000313" key="3">
    <source>
        <dbReference type="EMBL" id="KNC80808.1"/>
    </source>
</evidence>
<feature type="region of interest" description="Disordered" evidence="2">
    <location>
        <begin position="1"/>
        <end position="25"/>
    </location>
</feature>
<dbReference type="InterPro" id="IPR002885">
    <property type="entry name" value="PPR_rpt"/>
</dbReference>
<dbReference type="EMBL" id="KQ242105">
    <property type="protein sequence ID" value="KNC80808.1"/>
    <property type="molecule type" value="Genomic_DNA"/>
</dbReference>
<feature type="compositionally biased region" description="Low complexity" evidence="2">
    <location>
        <begin position="1091"/>
        <end position="1102"/>
    </location>
</feature>
<feature type="compositionally biased region" description="Polar residues" evidence="2">
    <location>
        <begin position="219"/>
        <end position="238"/>
    </location>
</feature>
<feature type="region of interest" description="Disordered" evidence="2">
    <location>
        <begin position="599"/>
        <end position="618"/>
    </location>
</feature>
<dbReference type="OrthoDB" id="69593at2759"/>
<dbReference type="InterPro" id="IPR011990">
    <property type="entry name" value="TPR-like_helical_dom_sf"/>
</dbReference>
<dbReference type="Gene3D" id="1.25.40.10">
    <property type="entry name" value="Tetratricopeptide repeat domain"/>
    <property type="match status" value="1"/>
</dbReference>
<evidence type="ECO:0008006" key="5">
    <source>
        <dbReference type="Google" id="ProtNLM"/>
    </source>
</evidence>
<feature type="region of interest" description="Disordered" evidence="2">
    <location>
        <begin position="1070"/>
        <end position="1105"/>
    </location>
</feature>
<feature type="region of interest" description="Disordered" evidence="2">
    <location>
        <begin position="802"/>
        <end position="848"/>
    </location>
</feature>
<feature type="compositionally biased region" description="Low complexity" evidence="2">
    <location>
        <begin position="802"/>
        <end position="816"/>
    </location>
</feature>
<evidence type="ECO:0000313" key="4">
    <source>
        <dbReference type="Proteomes" id="UP000054560"/>
    </source>
</evidence>
<feature type="coiled-coil region" evidence="1">
    <location>
        <begin position="556"/>
        <end position="583"/>
    </location>
</feature>
<feature type="compositionally biased region" description="Basic and acidic residues" evidence="2">
    <location>
        <begin position="1073"/>
        <end position="1085"/>
    </location>
</feature>
<sequence>MYAQLHSNVSLHRQPRYTPNSNGYKNICSPRNSQVHTGCNRKIEPCKNDLSSRLSIYSDINSVNRRAEGGTRLTASRSAPSIRMYMTACTPLKIPNSRPSCRYSNKETQSLNITHTHIRQLGSNKSGSFLSPSNADRYAISASLTQRTRGVDIAHSEKSCIKDTTFRYMRSHGPSISVPRSMRYSPAASATEEMNLASMRGRPTFSHIHAGRPIRTCSILKTQQTRSYSTGESSTDSPAQALVDGSTEKSTHPASDTISNEKFASEMKPDPPREKKSPQFYKSLSRQLKQRRELKYQEHRLGQARAWEKPMTGDEFIAGFVRILSDNGVPKPSSRINPNSTLRALKAIHNICDLPSAGRIKLMLESMESLAQSGASFNTRHFNCFLNLMSKYPAEAVALGVDTRMIVPYMDSKNVATDLVAYKCLVSIELAVNGWADAYGLLHYAKREYRNNRHKVPGLMYCMQPIIHAHLRETQNVANVVRAVSAFPDCTVVSKREQALKIHNRVWEMILISAGELQGPVGVLDVVKHMGYYGQEPRKENLACVVELAVKGEGSTRKLSEILPSLEEDVKQLKAQVYATQQRGIQEIKKEYSAAEVSARTSHAARPKPIAQRKSENLDNGSQLPALELARLSDYKIPSRIDTVDKFPKELRLEVYNKILLSVAGTNNLTLTKKVIRLMTNPDNPTPPSRYTYELLMKQYGHQDAEAAFKWFLEMKSAGIQPTTTTYELLMTIYNRFGQLDKTHKIYRLLQNDEGCYKREGAGLEVLSLGYARAGRLQEVHALTGRPSNYGQIIRGQPINENLENWSSNSSGQSQGKQPLARRTRKRKQSTPTGTEAATEMTEPVGSQEVGGGLMVEADRGVENTDTYSKIRATLGMSIPNGSSETNLPGYKSTGVGANKNIDTTDTVLLENINRKRIKLNRRIAKNVILWTEANNGNHRYTAKMLNEMHKGSAQQSLLQRDSWTGVSWNEMWTAHLLATSRGTRNLQLVEKVLKNMCRVDESLVRYNALHCALSCLGETQYKNGGVRVNVDANADPNMEVDVAVRIVRRVASAISTSLQTVPIAAPYAQTPRKVDNSPDKEKGRRNGSKSGSRTVRNSTSTRRAKVAQKRLANEHEMNVVSVEAVDNPNHGDVADLDGCSPLRVMKVVLSRGYELLFTLLSQNRRHYDVDTVLRAMRYDRLKPSPTIMSHIVKLTAGRHLETERILRAQRRKMRISGKAAAYAPVLLAAIEATSSSNTEKTSVELMKEAISELHVKTAFKAYKLVLHQSGRMGILNEPELLQDFITLAKKRRLEQETEVAEGMILPGGSMTRNGEGASLSEMSVALNHRQFYRARDKQMGPGQIDAITLQYYVHSLMSGFCANLDSSAEAVRNQHAHSQNPAASYVPTPTSCYVRPQNDYKPLPSWVDKGRMCDIQAPPTKPATGESSALSDAECIVYATLSVCHGVMQATGLADGIEARKLSAHAPLDEGSIYKRRLSALHEPRTETDDICDMYEHAGHVLRQLAMQWIGQGTDESLRRVFDVMDVIDAQCYNTVQVHSGDLGAGQKLHIADLLVADTLHEARTRYYRAIASEFVSKLPTEKALKLLLERVFNCANNEYAGKRSLKAVQELSYVLGWQYNIQGKGAMRRVLGEINANYTKQRGDLDQLAQY</sequence>
<evidence type="ECO:0000256" key="2">
    <source>
        <dbReference type="SAM" id="MobiDB-lite"/>
    </source>
</evidence>
<reference evidence="3 4" key="1">
    <citation type="submission" date="2011-02" db="EMBL/GenBank/DDBJ databases">
        <title>The Genome Sequence of Sphaeroforma arctica JP610.</title>
        <authorList>
            <consortium name="The Broad Institute Genome Sequencing Platform"/>
            <person name="Russ C."/>
            <person name="Cuomo C."/>
            <person name="Young S.K."/>
            <person name="Zeng Q."/>
            <person name="Gargeya S."/>
            <person name="Alvarado L."/>
            <person name="Berlin A."/>
            <person name="Chapman S.B."/>
            <person name="Chen Z."/>
            <person name="Freedman E."/>
            <person name="Gellesch M."/>
            <person name="Goldberg J."/>
            <person name="Griggs A."/>
            <person name="Gujja S."/>
            <person name="Heilman E."/>
            <person name="Heiman D."/>
            <person name="Howarth C."/>
            <person name="Mehta T."/>
            <person name="Neiman D."/>
            <person name="Pearson M."/>
            <person name="Roberts A."/>
            <person name="Saif S."/>
            <person name="Shea T."/>
            <person name="Shenoy N."/>
            <person name="Sisk P."/>
            <person name="Stolte C."/>
            <person name="Sykes S."/>
            <person name="White J."/>
            <person name="Yandava C."/>
            <person name="Burger G."/>
            <person name="Gray M.W."/>
            <person name="Holland P.W.H."/>
            <person name="King N."/>
            <person name="Lang F.B.F."/>
            <person name="Roger A.J."/>
            <person name="Ruiz-Trillo I."/>
            <person name="Haas B."/>
            <person name="Nusbaum C."/>
            <person name="Birren B."/>
        </authorList>
    </citation>
    <scope>NUCLEOTIDE SEQUENCE [LARGE SCALE GENOMIC DNA]</scope>
    <source>
        <strain evidence="3 4">JP610</strain>
    </source>
</reference>
<dbReference type="Pfam" id="PF13812">
    <property type="entry name" value="PPR_3"/>
    <property type="match status" value="1"/>
</dbReference>
<keyword evidence="1" id="KW-0175">Coiled coil</keyword>
<protein>
    <recommendedName>
        <fullName evidence="5">Pentacotripeptide-repeat region of PRORP domain-containing protein</fullName>
    </recommendedName>
</protein>
<proteinExistence type="predicted"/>
<dbReference type="GeneID" id="25907349"/>
<gene>
    <name evidence="3" type="ORF">SARC_06845</name>
</gene>